<dbReference type="InterPro" id="IPR012340">
    <property type="entry name" value="NA-bd_OB-fold"/>
</dbReference>
<dbReference type="AlphaFoldDB" id="A0A9X2HAH4"/>
<gene>
    <name evidence="7" type="ORF">NBM05_00695</name>
</gene>
<name>A0A9X2HAH4_9MICC</name>
<evidence type="ECO:0000256" key="1">
    <source>
        <dbReference type="ARBA" id="ARBA00004141"/>
    </source>
</evidence>
<dbReference type="InterPro" id="IPR052165">
    <property type="entry name" value="Membrane_assoc_protease"/>
</dbReference>
<keyword evidence="8" id="KW-1185">Reference proteome</keyword>
<comment type="caution">
    <text evidence="7">The sequence shown here is derived from an EMBL/GenBank/DDBJ whole genome shotgun (WGS) entry which is preliminary data.</text>
</comment>
<dbReference type="EMBL" id="JANAFB010000001">
    <property type="protein sequence ID" value="MCP3424590.1"/>
    <property type="molecule type" value="Genomic_DNA"/>
</dbReference>
<evidence type="ECO:0000256" key="4">
    <source>
        <dbReference type="ARBA" id="ARBA00023136"/>
    </source>
</evidence>
<dbReference type="SUPFAM" id="SSF141322">
    <property type="entry name" value="NfeD domain-like"/>
    <property type="match status" value="1"/>
</dbReference>
<evidence type="ECO:0000256" key="3">
    <source>
        <dbReference type="ARBA" id="ARBA00022989"/>
    </source>
</evidence>
<keyword evidence="2 5" id="KW-0812">Transmembrane</keyword>
<sequence length="148" mass="15915">MWFLANPWAIWLIAVLVLGLIEMFSLQFFCLMMAGGAVVAGVASFFTGNWVIQVLAFAVASLLLIILVRPSLMRRLTPDDPLTRNNVEALIGARVEVLETVTARQGLVRLEGDTWSARLDGDVVLPAGSLARVVRIDGATAVVAPATP</sequence>
<evidence type="ECO:0000259" key="6">
    <source>
        <dbReference type="Pfam" id="PF01957"/>
    </source>
</evidence>
<dbReference type="GO" id="GO:0005886">
    <property type="term" value="C:plasma membrane"/>
    <property type="evidence" value="ECO:0007669"/>
    <property type="project" value="TreeGrafter"/>
</dbReference>
<evidence type="ECO:0000256" key="2">
    <source>
        <dbReference type="ARBA" id="ARBA00022692"/>
    </source>
</evidence>
<evidence type="ECO:0000313" key="8">
    <source>
        <dbReference type="Proteomes" id="UP001139502"/>
    </source>
</evidence>
<keyword evidence="3 5" id="KW-1133">Transmembrane helix</keyword>
<evidence type="ECO:0000256" key="5">
    <source>
        <dbReference type="SAM" id="Phobius"/>
    </source>
</evidence>
<feature type="transmembrane region" description="Helical" evidence="5">
    <location>
        <begin position="49"/>
        <end position="68"/>
    </location>
</feature>
<keyword evidence="4 5" id="KW-0472">Membrane</keyword>
<dbReference type="Pfam" id="PF01957">
    <property type="entry name" value="NfeD"/>
    <property type="match status" value="1"/>
</dbReference>
<dbReference type="InterPro" id="IPR002810">
    <property type="entry name" value="NfeD-like_C"/>
</dbReference>
<dbReference type="Proteomes" id="UP001139502">
    <property type="component" value="Unassembled WGS sequence"/>
</dbReference>
<proteinExistence type="predicted"/>
<protein>
    <submittedName>
        <fullName evidence="7">NfeD family protein</fullName>
    </submittedName>
</protein>
<dbReference type="Gene3D" id="2.40.50.140">
    <property type="entry name" value="Nucleic acid-binding proteins"/>
    <property type="match status" value="1"/>
</dbReference>
<comment type="subcellular location">
    <subcellularLocation>
        <location evidence="1">Membrane</location>
        <topology evidence="1">Multi-pass membrane protein</topology>
    </subcellularLocation>
</comment>
<evidence type="ECO:0000313" key="7">
    <source>
        <dbReference type="EMBL" id="MCP3424590.1"/>
    </source>
</evidence>
<reference evidence="7" key="1">
    <citation type="submission" date="2022-06" db="EMBL/GenBank/DDBJ databases">
        <title>Rothia sp. isolated from sandalwood seedling.</title>
        <authorList>
            <person name="Tuikhar N."/>
            <person name="Kirdat K."/>
            <person name="Thorat V."/>
            <person name="Swetha P."/>
            <person name="Padma S."/>
            <person name="Sundararaj R."/>
            <person name="Yadav A."/>
        </authorList>
    </citation>
    <scope>NUCLEOTIDE SEQUENCE</scope>
    <source>
        <strain evidence="7">AR01</strain>
    </source>
</reference>
<accession>A0A9X2HAH4</accession>
<feature type="domain" description="NfeD-like C-terminal" evidence="6">
    <location>
        <begin position="87"/>
        <end position="145"/>
    </location>
</feature>
<organism evidence="7 8">
    <name type="scientific">Rothia santali</name>
    <dbReference type="NCBI Taxonomy" id="2949643"/>
    <lineage>
        <taxon>Bacteria</taxon>
        <taxon>Bacillati</taxon>
        <taxon>Actinomycetota</taxon>
        <taxon>Actinomycetes</taxon>
        <taxon>Micrococcales</taxon>
        <taxon>Micrococcaceae</taxon>
        <taxon>Rothia</taxon>
    </lineage>
</organism>
<dbReference type="PANTHER" id="PTHR33507">
    <property type="entry name" value="INNER MEMBRANE PROTEIN YBBJ"/>
    <property type="match status" value="1"/>
</dbReference>
<dbReference type="PANTHER" id="PTHR33507:SF3">
    <property type="entry name" value="INNER MEMBRANE PROTEIN YBBJ"/>
    <property type="match status" value="1"/>
</dbReference>
<dbReference type="RefSeq" id="WP_254164267.1">
    <property type="nucleotide sequence ID" value="NZ_JANAFB010000001.1"/>
</dbReference>